<comment type="caution">
    <text evidence="2">The sequence shown here is derived from an EMBL/GenBank/DDBJ whole genome shotgun (WGS) entry which is preliminary data.</text>
</comment>
<organism evidence="2 3">
    <name type="scientific">Levilactobacillus suantsaii</name>
    <dbReference type="NCBI Taxonomy" id="2292255"/>
    <lineage>
        <taxon>Bacteria</taxon>
        <taxon>Bacillati</taxon>
        <taxon>Bacillota</taxon>
        <taxon>Bacilli</taxon>
        <taxon>Lactobacillales</taxon>
        <taxon>Lactobacillaceae</taxon>
        <taxon>Levilactobacillus</taxon>
    </lineage>
</organism>
<name>A0A4Q0VKW7_9LACO</name>
<keyword evidence="1" id="KW-1133">Transmembrane helix</keyword>
<protein>
    <submittedName>
        <fullName evidence="2">Uncharacterized protein</fullName>
    </submittedName>
</protein>
<keyword evidence="1" id="KW-0472">Membrane</keyword>
<dbReference type="Proteomes" id="UP000290602">
    <property type="component" value="Unassembled WGS sequence"/>
</dbReference>
<accession>A0A4Q0VKW7</accession>
<evidence type="ECO:0000256" key="1">
    <source>
        <dbReference type="SAM" id="Phobius"/>
    </source>
</evidence>
<gene>
    <name evidence="2" type="ORF">DXH47_04935</name>
</gene>
<evidence type="ECO:0000313" key="2">
    <source>
        <dbReference type="EMBL" id="RXI79124.1"/>
    </source>
</evidence>
<feature type="transmembrane region" description="Helical" evidence="1">
    <location>
        <begin position="37"/>
        <end position="54"/>
    </location>
</feature>
<feature type="transmembrane region" description="Helical" evidence="1">
    <location>
        <begin position="12"/>
        <end position="31"/>
    </location>
</feature>
<sequence length="97" mass="10579">MGKRWRGPLWGLIGLLMGSYALTGALGWAYLLTGNEPLTLTFGLLGCVLSLIGLGKTFAHQSGWWLVWTVVAMWVAVIGAFADGLLLWFGRTITGFY</sequence>
<dbReference type="RefSeq" id="WP_129032126.1">
    <property type="nucleotide sequence ID" value="NZ_QXIL01000006.1"/>
</dbReference>
<reference evidence="2 3" key="1">
    <citation type="submission" date="2018-08" db="EMBL/GenBank/DDBJ databases">
        <title>Lactobacillus suantsai sp. nov., isolated from traditional fermented suan-tsai in Taiwan.</title>
        <authorList>
            <person name="Huang C.-H."/>
        </authorList>
    </citation>
    <scope>NUCLEOTIDE SEQUENCE [LARGE SCALE GENOMIC DNA]</scope>
    <source>
        <strain evidence="2 3">BCRC 12945</strain>
    </source>
</reference>
<keyword evidence="3" id="KW-1185">Reference proteome</keyword>
<dbReference type="EMBL" id="QXIL01000006">
    <property type="protein sequence ID" value="RXI79124.1"/>
    <property type="molecule type" value="Genomic_DNA"/>
</dbReference>
<dbReference type="OrthoDB" id="2299828at2"/>
<proteinExistence type="predicted"/>
<evidence type="ECO:0000313" key="3">
    <source>
        <dbReference type="Proteomes" id="UP000290602"/>
    </source>
</evidence>
<feature type="transmembrane region" description="Helical" evidence="1">
    <location>
        <begin position="66"/>
        <end position="89"/>
    </location>
</feature>
<dbReference type="AlphaFoldDB" id="A0A4Q0VKW7"/>
<keyword evidence="1" id="KW-0812">Transmembrane</keyword>